<dbReference type="GO" id="GO:0006282">
    <property type="term" value="P:regulation of DNA repair"/>
    <property type="evidence" value="ECO:0007669"/>
    <property type="project" value="InterPro"/>
</dbReference>
<dbReference type="PANTHER" id="PTHR12837:SF0">
    <property type="entry name" value="POLY(ADP-RIBOSE) GLYCOHYDROLASE"/>
    <property type="match status" value="1"/>
</dbReference>
<keyword evidence="2" id="KW-0378">Hydrolase</keyword>
<dbReference type="GO" id="GO:0004649">
    <property type="term" value="F:poly(ADP-ribose) glycohydrolase activity"/>
    <property type="evidence" value="ECO:0007669"/>
    <property type="project" value="InterPro"/>
</dbReference>
<feature type="domain" description="PARG catalytic Macro" evidence="1">
    <location>
        <begin position="76"/>
        <end position="149"/>
    </location>
</feature>
<evidence type="ECO:0000313" key="3">
    <source>
        <dbReference type="Proteomes" id="UP000289340"/>
    </source>
</evidence>
<dbReference type="Proteomes" id="UP000289340">
    <property type="component" value="Chromosome 11"/>
</dbReference>
<dbReference type="GO" id="GO:0005737">
    <property type="term" value="C:cytoplasm"/>
    <property type="evidence" value="ECO:0007669"/>
    <property type="project" value="TreeGrafter"/>
</dbReference>
<proteinExistence type="predicted"/>
<dbReference type="EMBL" id="QZWG01000011">
    <property type="protein sequence ID" value="RZB77733.1"/>
    <property type="molecule type" value="Genomic_DNA"/>
</dbReference>
<dbReference type="GO" id="GO:0005634">
    <property type="term" value="C:nucleus"/>
    <property type="evidence" value="ECO:0007669"/>
    <property type="project" value="TreeGrafter"/>
</dbReference>
<name>A0A445HVD5_GLYSO</name>
<organism evidence="2 3">
    <name type="scientific">Glycine soja</name>
    <name type="common">Wild soybean</name>
    <dbReference type="NCBI Taxonomy" id="3848"/>
    <lineage>
        <taxon>Eukaryota</taxon>
        <taxon>Viridiplantae</taxon>
        <taxon>Streptophyta</taxon>
        <taxon>Embryophyta</taxon>
        <taxon>Tracheophyta</taxon>
        <taxon>Spermatophyta</taxon>
        <taxon>Magnoliopsida</taxon>
        <taxon>eudicotyledons</taxon>
        <taxon>Gunneridae</taxon>
        <taxon>Pentapetalae</taxon>
        <taxon>rosids</taxon>
        <taxon>fabids</taxon>
        <taxon>Fabales</taxon>
        <taxon>Fabaceae</taxon>
        <taxon>Papilionoideae</taxon>
        <taxon>50 kb inversion clade</taxon>
        <taxon>NPAAA clade</taxon>
        <taxon>indigoferoid/millettioid clade</taxon>
        <taxon>Phaseoleae</taxon>
        <taxon>Glycine</taxon>
        <taxon>Glycine subgen. Soja</taxon>
    </lineage>
</organism>
<gene>
    <name evidence="2" type="ORF">D0Y65_028636</name>
</gene>
<dbReference type="InterPro" id="IPR007724">
    <property type="entry name" value="Poly_GlycHdrlase"/>
</dbReference>
<feature type="domain" description="PARG catalytic Macro" evidence="1">
    <location>
        <begin position="34"/>
        <end position="69"/>
    </location>
</feature>
<dbReference type="Pfam" id="PF05028">
    <property type="entry name" value="PARG_cat_C"/>
    <property type="match status" value="2"/>
</dbReference>
<accession>A0A445HVD5</accession>
<evidence type="ECO:0000313" key="2">
    <source>
        <dbReference type="EMBL" id="RZB77733.1"/>
    </source>
</evidence>
<reference evidence="2 3" key="1">
    <citation type="submission" date="2018-09" db="EMBL/GenBank/DDBJ databases">
        <title>A high-quality reference genome of wild soybean provides a powerful tool to mine soybean genomes.</title>
        <authorList>
            <person name="Xie M."/>
            <person name="Chung C.Y.L."/>
            <person name="Li M.-W."/>
            <person name="Wong F.-L."/>
            <person name="Chan T.-F."/>
            <person name="Lam H.-M."/>
        </authorList>
    </citation>
    <scope>NUCLEOTIDE SEQUENCE [LARGE SCALE GENOMIC DNA]</scope>
    <source>
        <strain evidence="3">cv. W05</strain>
        <tissue evidence="2">Hypocotyl of etiolated seedlings</tissue>
    </source>
</reference>
<dbReference type="AlphaFoldDB" id="A0A445HVD5"/>
<dbReference type="GO" id="GO:0009225">
    <property type="term" value="P:nucleotide-sugar metabolic process"/>
    <property type="evidence" value="ECO:0007669"/>
    <property type="project" value="TreeGrafter"/>
</dbReference>
<dbReference type="GO" id="GO:0005975">
    <property type="term" value="P:carbohydrate metabolic process"/>
    <property type="evidence" value="ECO:0007669"/>
    <property type="project" value="InterPro"/>
</dbReference>
<dbReference type="PANTHER" id="PTHR12837">
    <property type="entry name" value="POLY ADP-RIBOSE GLYCOHYDROLASE"/>
    <property type="match status" value="1"/>
</dbReference>
<sequence>MLVVSTFPQRNIRFTTSFRITSHMPKGIVSFEPKVHYSGCIEDQSNEAVEVDFADKYLGGIVLEVGDLQLVHSCSETNKAFCGFLFQGKYQPYQKISQENGCSSALDQGNNIGYATGNWGCGVFGRDPEIKTIIQWLAASQQPVKLIFFQRFGILFTDSPVQ</sequence>
<keyword evidence="3" id="KW-1185">Reference proteome</keyword>
<comment type="caution">
    <text evidence="2">The sequence shown here is derived from an EMBL/GenBank/DDBJ whole genome shotgun (WGS) entry which is preliminary data.</text>
</comment>
<dbReference type="GO" id="GO:1990966">
    <property type="term" value="P:ATP generation from poly-ADP-D-ribose"/>
    <property type="evidence" value="ECO:0007669"/>
    <property type="project" value="TreeGrafter"/>
</dbReference>
<evidence type="ECO:0000259" key="1">
    <source>
        <dbReference type="Pfam" id="PF05028"/>
    </source>
</evidence>
<dbReference type="InterPro" id="IPR046372">
    <property type="entry name" value="PARG_cat_C"/>
</dbReference>
<protein>
    <submittedName>
        <fullName evidence="2">Putative poly(ADP-ribose) glycohydrolase 2</fullName>
    </submittedName>
</protein>